<dbReference type="GO" id="GO:0003729">
    <property type="term" value="F:mRNA binding"/>
    <property type="evidence" value="ECO:0007669"/>
    <property type="project" value="UniProtKB-ARBA"/>
</dbReference>
<dbReference type="GO" id="GO:0016567">
    <property type="term" value="P:protein ubiquitination"/>
    <property type="evidence" value="ECO:0000318"/>
    <property type="project" value="GO_Central"/>
</dbReference>
<dbReference type="PANTHER" id="PTHR10666">
    <property type="entry name" value="UBIQUITIN"/>
    <property type="match status" value="1"/>
</dbReference>
<feature type="domain" description="Ubiquitin-like" evidence="3">
    <location>
        <begin position="176"/>
        <end position="251"/>
    </location>
</feature>
<dbReference type="PRINTS" id="PR00348">
    <property type="entry name" value="UBIQUITIN"/>
</dbReference>
<dbReference type="EMBL" id="MNCJ02000316">
    <property type="protein sequence ID" value="KAF5823448.1"/>
    <property type="molecule type" value="Genomic_DNA"/>
</dbReference>
<dbReference type="OrthoDB" id="604226at2759"/>
<reference evidence="4" key="3">
    <citation type="submission" date="2020-06" db="EMBL/GenBank/DDBJ databases">
        <title>Helianthus annuus Genome sequencing and assembly Release 2.</title>
        <authorList>
            <person name="Gouzy J."/>
            <person name="Langlade N."/>
            <person name="Munos S."/>
        </authorList>
    </citation>
    <scope>NUCLEOTIDE SEQUENCE</scope>
    <source>
        <tissue evidence="4">Leaves</tissue>
    </source>
</reference>
<dbReference type="Gene3D" id="3.10.20.90">
    <property type="entry name" value="Phosphatidylinositol 3-kinase Catalytic Subunit, Chain A, domain 1"/>
    <property type="match status" value="5"/>
</dbReference>
<keyword evidence="1" id="KW-1017">Isopeptide bond</keyword>
<reference evidence="5" key="2">
    <citation type="submission" date="2017-02" db="EMBL/GenBank/DDBJ databases">
        <title>Sunflower complete genome.</title>
        <authorList>
            <person name="Langlade N."/>
            <person name="Munos S."/>
        </authorList>
    </citation>
    <scope>NUCLEOTIDE SEQUENCE [LARGE SCALE GENOMIC DNA]</scope>
    <source>
        <tissue evidence="5">Leaves</tissue>
    </source>
</reference>
<evidence type="ECO:0000313" key="6">
    <source>
        <dbReference type="Proteomes" id="UP000215914"/>
    </source>
</evidence>
<dbReference type="InterPro" id="IPR019956">
    <property type="entry name" value="Ubiquitin_dom"/>
</dbReference>
<protein>
    <submittedName>
        <fullName evidence="5">Putative ubiquitin</fullName>
    </submittedName>
    <submittedName>
        <fullName evidence="4">Ubiquitin domain-containing protein</fullName>
    </submittedName>
</protein>
<dbReference type="Proteomes" id="UP000215914">
    <property type="component" value="Chromosome 1"/>
</dbReference>
<dbReference type="SUPFAM" id="SSF54236">
    <property type="entry name" value="Ubiquitin-like"/>
    <property type="match status" value="5"/>
</dbReference>
<dbReference type="Gramene" id="mRNA:HanXRQr2_Chr01g0038451">
    <property type="protein sequence ID" value="mRNA:HanXRQr2_Chr01g0038451"/>
    <property type="gene ID" value="HanXRQr2_Chr01g0038451"/>
</dbReference>
<dbReference type="AlphaFoldDB" id="A0A251VR85"/>
<dbReference type="InterPro" id="IPR050158">
    <property type="entry name" value="Ubiquitin_ubiquitin-like"/>
</dbReference>
<feature type="domain" description="Ubiquitin-like" evidence="3">
    <location>
        <begin position="254"/>
        <end position="329"/>
    </location>
</feature>
<feature type="domain" description="Ubiquitin-like" evidence="3">
    <location>
        <begin position="330"/>
        <end position="399"/>
    </location>
</feature>
<sequence length="399" mass="45362">MADGFCLWWRKLECGGDYFEVEKSGLSDSGEIKVKTDAGKIISLNVKGSDTIGKIKAFIQDMENIHIDLQMLIFNEKVLEDLNTLANLRIKKGSTLILMRKLKGILNIFIKIPEEMMYSLEVKPSDTIGKLKAKMCGIEDVLIYNGVVLEDSGTVVDFNIIDGSTLTLIRKLERTMEIFVNTFTGKTISLLVNPTYTIAKVKFEILCMEGIRVDEQALIFNKMVLDDSGTLFDLQINMNSTLILMRRSRGPMHMQIFIKIFTGHTVKLPVKPSYTIANIKAKIQRQVNIPCDEQELIFNELVLHNDDTLADLHIDTESTLTLVRLSKGFMHIFYQNLKRRYINLDVKPSDTIHNVKSKIQEKEGIPPLEQKLIFNGKLLKDSPTLADYNIQNDSTIRLV</sequence>
<dbReference type="InterPro" id="IPR029071">
    <property type="entry name" value="Ubiquitin-like_domsf"/>
</dbReference>
<feature type="domain" description="Ubiquitin-like" evidence="3">
    <location>
        <begin position="30"/>
        <end position="104"/>
    </location>
</feature>
<dbReference type="STRING" id="4232.A0A251VR85"/>
<evidence type="ECO:0000256" key="1">
    <source>
        <dbReference type="ARBA" id="ARBA00022499"/>
    </source>
</evidence>
<dbReference type="SMART" id="SM00213">
    <property type="entry name" value="UBQ"/>
    <property type="match status" value="5"/>
</dbReference>
<evidence type="ECO:0000256" key="2">
    <source>
        <dbReference type="ARBA" id="ARBA00022843"/>
    </source>
</evidence>
<dbReference type="InterPro" id="IPR019954">
    <property type="entry name" value="Ubiquitin_CS"/>
</dbReference>
<evidence type="ECO:0000313" key="4">
    <source>
        <dbReference type="EMBL" id="KAF5823448.1"/>
    </source>
</evidence>
<keyword evidence="6" id="KW-1185">Reference proteome</keyword>
<evidence type="ECO:0000259" key="3">
    <source>
        <dbReference type="PROSITE" id="PS50053"/>
    </source>
</evidence>
<organism evidence="5 6">
    <name type="scientific">Helianthus annuus</name>
    <name type="common">Common sunflower</name>
    <dbReference type="NCBI Taxonomy" id="4232"/>
    <lineage>
        <taxon>Eukaryota</taxon>
        <taxon>Viridiplantae</taxon>
        <taxon>Streptophyta</taxon>
        <taxon>Embryophyta</taxon>
        <taxon>Tracheophyta</taxon>
        <taxon>Spermatophyta</taxon>
        <taxon>Magnoliopsida</taxon>
        <taxon>eudicotyledons</taxon>
        <taxon>Gunneridae</taxon>
        <taxon>Pentapetalae</taxon>
        <taxon>asterids</taxon>
        <taxon>campanulids</taxon>
        <taxon>Asterales</taxon>
        <taxon>Asteraceae</taxon>
        <taxon>Asteroideae</taxon>
        <taxon>Heliantheae alliance</taxon>
        <taxon>Heliantheae</taxon>
        <taxon>Helianthus</taxon>
    </lineage>
</organism>
<dbReference type="PROSITE" id="PS00299">
    <property type="entry name" value="UBIQUITIN_1"/>
    <property type="match status" value="1"/>
</dbReference>
<dbReference type="FunFam" id="3.10.20.90:FF:000205">
    <property type="entry name" value="2'-5'-oligoadenylate synthase-like protein 2"/>
    <property type="match status" value="1"/>
</dbReference>
<dbReference type="GO" id="GO:0031386">
    <property type="term" value="F:protein tag activity"/>
    <property type="evidence" value="ECO:0000318"/>
    <property type="project" value="GO_Central"/>
</dbReference>
<dbReference type="PROSITE" id="PS50053">
    <property type="entry name" value="UBIQUITIN_2"/>
    <property type="match status" value="5"/>
</dbReference>
<dbReference type="GO" id="GO:0005737">
    <property type="term" value="C:cytoplasm"/>
    <property type="evidence" value="ECO:0000318"/>
    <property type="project" value="GO_Central"/>
</dbReference>
<accession>A0A251VR85</accession>
<dbReference type="GO" id="GO:0031625">
    <property type="term" value="F:ubiquitin protein ligase binding"/>
    <property type="evidence" value="ECO:0000318"/>
    <property type="project" value="GO_Central"/>
</dbReference>
<reference evidence="4 6" key="1">
    <citation type="journal article" date="2017" name="Nature">
        <title>The sunflower genome provides insights into oil metabolism, flowering and Asterid evolution.</title>
        <authorList>
            <person name="Badouin H."/>
            <person name="Gouzy J."/>
            <person name="Grassa C.J."/>
            <person name="Murat F."/>
            <person name="Staton S.E."/>
            <person name="Cottret L."/>
            <person name="Lelandais-Briere C."/>
            <person name="Owens G.L."/>
            <person name="Carrere S."/>
            <person name="Mayjonade B."/>
            <person name="Legrand L."/>
            <person name="Gill N."/>
            <person name="Kane N.C."/>
            <person name="Bowers J.E."/>
            <person name="Hubner S."/>
            <person name="Bellec A."/>
            <person name="Berard A."/>
            <person name="Berges H."/>
            <person name="Blanchet N."/>
            <person name="Boniface M.C."/>
            <person name="Brunel D."/>
            <person name="Catrice O."/>
            <person name="Chaidir N."/>
            <person name="Claudel C."/>
            <person name="Donnadieu C."/>
            <person name="Faraut T."/>
            <person name="Fievet G."/>
            <person name="Helmstetter N."/>
            <person name="King M."/>
            <person name="Knapp S.J."/>
            <person name="Lai Z."/>
            <person name="Le Paslier M.C."/>
            <person name="Lippi Y."/>
            <person name="Lorenzon L."/>
            <person name="Mandel J.R."/>
            <person name="Marage G."/>
            <person name="Marchand G."/>
            <person name="Marquand E."/>
            <person name="Bret-Mestries E."/>
            <person name="Morien E."/>
            <person name="Nambeesan S."/>
            <person name="Nguyen T."/>
            <person name="Pegot-Espagnet P."/>
            <person name="Pouilly N."/>
            <person name="Raftis F."/>
            <person name="Sallet E."/>
            <person name="Schiex T."/>
            <person name="Thomas J."/>
            <person name="Vandecasteele C."/>
            <person name="Vares D."/>
            <person name="Vear F."/>
            <person name="Vautrin S."/>
            <person name="Crespi M."/>
            <person name="Mangin B."/>
            <person name="Burke J.M."/>
            <person name="Salse J."/>
            <person name="Munos S."/>
            <person name="Vincourt P."/>
            <person name="Rieseberg L.H."/>
            <person name="Langlade N.B."/>
        </authorList>
    </citation>
    <scope>NUCLEOTIDE SEQUENCE [LARGE SCALE GENOMIC DNA]</scope>
    <source>
        <strain evidence="6">cv. SF193</strain>
        <tissue evidence="4">Leaves</tissue>
    </source>
</reference>
<dbReference type="EMBL" id="CM007890">
    <property type="protein sequence ID" value="OTG38100.1"/>
    <property type="molecule type" value="Genomic_DNA"/>
</dbReference>
<proteinExistence type="predicted"/>
<dbReference type="GO" id="GO:0019941">
    <property type="term" value="P:modification-dependent protein catabolic process"/>
    <property type="evidence" value="ECO:0000318"/>
    <property type="project" value="GO_Central"/>
</dbReference>
<dbReference type="GO" id="GO:0005634">
    <property type="term" value="C:nucleus"/>
    <property type="evidence" value="ECO:0000318"/>
    <property type="project" value="GO_Central"/>
</dbReference>
<gene>
    <name evidence="5" type="ORF">HannXRQ_Chr01g0026031</name>
    <name evidence="4" type="ORF">HanXRQr2_Chr01g0038451</name>
</gene>
<dbReference type="Pfam" id="PF00240">
    <property type="entry name" value="ubiquitin"/>
    <property type="match status" value="5"/>
</dbReference>
<evidence type="ECO:0000313" key="5">
    <source>
        <dbReference type="EMBL" id="OTG38100.1"/>
    </source>
</evidence>
<dbReference type="InterPro" id="IPR000626">
    <property type="entry name" value="Ubiquitin-like_dom"/>
</dbReference>
<feature type="domain" description="Ubiquitin-like" evidence="3">
    <location>
        <begin position="106"/>
        <end position="175"/>
    </location>
</feature>
<dbReference type="InParanoid" id="A0A251VR85"/>
<name>A0A251VR85_HELAN</name>
<keyword evidence="2" id="KW-0832">Ubl conjugation</keyword>